<name>A0A1U7H5Z3_9CYAN</name>
<keyword evidence="3" id="KW-1185">Reference proteome</keyword>
<keyword evidence="1" id="KW-1133">Transmembrane helix</keyword>
<dbReference type="EMBL" id="MRCA01000001">
    <property type="protein sequence ID" value="OKH16720.1"/>
    <property type="molecule type" value="Genomic_DNA"/>
</dbReference>
<sequence length="186" mass="21369">MTQVKIFELARQGDVQAITSLMNSQLQLKNVTAKVSIKNGYLRVRLESNQIPDKQNLVKYVRQEIIGLKSESIKKVKVDGFQQGKSFPCWSQVLNLELQHKYTPASLGKQPTSNVLVETKQLNNISLNKSNFKQMLSFFQTEFSLKFIIIPLVFISIYLIVENYLFKKEGCVAQSNLQDKEINYCK</sequence>
<accession>A0A1U7H5Z3</accession>
<evidence type="ECO:0000256" key="1">
    <source>
        <dbReference type="SAM" id="Phobius"/>
    </source>
</evidence>
<keyword evidence="1" id="KW-0472">Membrane</keyword>
<evidence type="ECO:0000313" key="3">
    <source>
        <dbReference type="Proteomes" id="UP000186391"/>
    </source>
</evidence>
<protein>
    <submittedName>
        <fullName evidence="2">Uncharacterized protein</fullName>
    </submittedName>
</protein>
<proteinExistence type="predicted"/>
<feature type="transmembrane region" description="Helical" evidence="1">
    <location>
        <begin position="143"/>
        <end position="161"/>
    </location>
</feature>
<comment type="caution">
    <text evidence="2">The sequence shown here is derived from an EMBL/GenBank/DDBJ whole genome shotgun (WGS) entry which is preliminary data.</text>
</comment>
<dbReference type="RefSeq" id="WP_062248581.1">
    <property type="nucleotide sequence ID" value="NZ_MRCA01000001.1"/>
</dbReference>
<evidence type="ECO:0000313" key="2">
    <source>
        <dbReference type="EMBL" id="OKH16720.1"/>
    </source>
</evidence>
<dbReference type="AlphaFoldDB" id="A0A1U7H5Z3"/>
<dbReference type="Proteomes" id="UP000186391">
    <property type="component" value="Unassembled WGS sequence"/>
</dbReference>
<organism evidence="2 3">
    <name type="scientific">Fischerella major NIES-592</name>
    <dbReference type="NCBI Taxonomy" id="210994"/>
    <lineage>
        <taxon>Bacteria</taxon>
        <taxon>Bacillati</taxon>
        <taxon>Cyanobacteriota</taxon>
        <taxon>Cyanophyceae</taxon>
        <taxon>Nostocales</taxon>
        <taxon>Hapalosiphonaceae</taxon>
        <taxon>Fischerella</taxon>
    </lineage>
</organism>
<gene>
    <name evidence="2" type="ORF">NIES592_03600</name>
</gene>
<dbReference type="OrthoDB" id="490046at2"/>
<keyword evidence="1" id="KW-0812">Transmembrane</keyword>
<reference evidence="2 3" key="1">
    <citation type="submission" date="2016-11" db="EMBL/GenBank/DDBJ databases">
        <title>Draft Genome Sequences of Nine Cyanobacterial Strains from Diverse Habitats.</title>
        <authorList>
            <person name="Zhu T."/>
            <person name="Hou S."/>
            <person name="Lu X."/>
            <person name="Hess W.R."/>
        </authorList>
    </citation>
    <scope>NUCLEOTIDE SEQUENCE [LARGE SCALE GENOMIC DNA]</scope>
    <source>
        <strain evidence="2 3">NIES-592</strain>
    </source>
</reference>